<keyword evidence="4" id="KW-1185">Reference proteome</keyword>
<evidence type="ECO:0000313" key="4">
    <source>
        <dbReference type="Proteomes" id="UP000719412"/>
    </source>
</evidence>
<reference evidence="3" key="2">
    <citation type="submission" date="2021-08" db="EMBL/GenBank/DDBJ databases">
        <authorList>
            <person name="Eriksson T."/>
        </authorList>
    </citation>
    <scope>NUCLEOTIDE SEQUENCE</scope>
    <source>
        <strain evidence="3">Stoneville</strain>
        <tissue evidence="3">Whole head</tissue>
    </source>
</reference>
<evidence type="ECO:0000313" key="3">
    <source>
        <dbReference type="EMBL" id="KAH0808856.1"/>
    </source>
</evidence>
<dbReference type="EMBL" id="JABDTM020028487">
    <property type="protein sequence ID" value="KAH0808856.1"/>
    <property type="molecule type" value="Genomic_DNA"/>
</dbReference>
<feature type="transmembrane region" description="Helical" evidence="2">
    <location>
        <begin position="6"/>
        <end position="28"/>
    </location>
</feature>
<accession>A0A8J6H6L7</accession>
<dbReference type="AlphaFoldDB" id="A0A8J6H6L7"/>
<feature type="region of interest" description="Disordered" evidence="1">
    <location>
        <begin position="217"/>
        <end position="236"/>
    </location>
</feature>
<organism evidence="3 4">
    <name type="scientific">Tenebrio molitor</name>
    <name type="common">Yellow mealworm beetle</name>
    <dbReference type="NCBI Taxonomy" id="7067"/>
    <lineage>
        <taxon>Eukaryota</taxon>
        <taxon>Metazoa</taxon>
        <taxon>Ecdysozoa</taxon>
        <taxon>Arthropoda</taxon>
        <taxon>Hexapoda</taxon>
        <taxon>Insecta</taxon>
        <taxon>Pterygota</taxon>
        <taxon>Neoptera</taxon>
        <taxon>Endopterygota</taxon>
        <taxon>Coleoptera</taxon>
        <taxon>Polyphaga</taxon>
        <taxon>Cucujiformia</taxon>
        <taxon>Tenebrionidae</taxon>
        <taxon>Tenebrio</taxon>
    </lineage>
</organism>
<sequence length="489" mass="55685">MCLKYMIPLIVYASLTTVATFVLGLWVYRLRKRTNYVECSDASDDSVKNCTERVSNICYEIEDIMAEKTKLCRAHSTPLKPSRPNVESIYDPITSTSVSQKKTNESFSKKNIDTYSHEDDDMGTVFGRQYETILQEVANTLTDIHKYNSTMQDFDIYNSFMKQLIRKMKDKDAKLYDSLQRYGVFSKHHYEVIGEKVRPQSTGIDLDSDDTYAKYLGPSKKQRPNMSEGISEKSSSFGSADHLKFLKEETNNVRISASTPYLSPKSFRPKSNCPENLKSLCEQDIKQKNIDGMFRKLDLPINKNEKDQVEFPPENHVARAYLTLTPTDEESSTPSLKEQNLETFSVKNEHEQELGPPSPTNRFPTTIARIVAGLHVNIPEPHEQGLVPTLALSSWSSKSSESPLRRLHMMKQRPSTEGGREALQPGTHVIREPREDYVGNLTSGSSRFSLQRGNLPSRRQRNFGQTRAPVFLMANGWPFPKWTPVFPIG</sequence>
<evidence type="ECO:0000256" key="1">
    <source>
        <dbReference type="SAM" id="MobiDB-lite"/>
    </source>
</evidence>
<name>A0A8J6H6L7_TENMO</name>
<keyword evidence="2" id="KW-0472">Membrane</keyword>
<protein>
    <submittedName>
        <fullName evidence="3">Uncharacterized protein</fullName>
    </submittedName>
</protein>
<gene>
    <name evidence="3" type="ORF">GEV33_013933</name>
</gene>
<proteinExistence type="predicted"/>
<comment type="caution">
    <text evidence="3">The sequence shown here is derived from an EMBL/GenBank/DDBJ whole genome shotgun (WGS) entry which is preliminary data.</text>
</comment>
<dbReference type="Proteomes" id="UP000719412">
    <property type="component" value="Unassembled WGS sequence"/>
</dbReference>
<keyword evidence="2" id="KW-0812">Transmembrane</keyword>
<keyword evidence="2" id="KW-1133">Transmembrane helix</keyword>
<evidence type="ECO:0000256" key="2">
    <source>
        <dbReference type="SAM" id="Phobius"/>
    </source>
</evidence>
<reference evidence="3" key="1">
    <citation type="journal article" date="2020" name="J Insects Food Feed">
        <title>The yellow mealworm (Tenebrio molitor) genome: a resource for the emerging insects as food and feed industry.</title>
        <authorList>
            <person name="Eriksson T."/>
            <person name="Andere A."/>
            <person name="Kelstrup H."/>
            <person name="Emery V."/>
            <person name="Picard C."/>
        </authorList>
    </citation>
    <scope>NUCLEOTIDE SEQUENCE</scope>
    <source>
        <strain evidence="3">Stoneville</strain>
        <tissue evidence="3">Whole head</tissue>
    </source>
</reference>